<accession>A0A3L7JFB6</accession>
<sequence>MRFGIIPFLLLAIPIAEIAAFIAVGQWIGIFPTLLGIVITAIIGSILLRRQGLATLNAIRREIDAGRVPGRELVHGLMIALAGVLLMTPGYVTDTLGFLLFIPALRDSAWHFLRQHVVLVASSSIFERQGQPRPGPSSRPRPRSGPNVVDLDSEDYHVHRE</sequence>
<keyword evidence="2" id="KW-0812">Transmembrane</keyword>
<dbReference type="GO" id="GO:0016020">
    <property type="term" value="C:membrane"/>
    <property type="evidence" value="ECO:0007669"/>
    <property type="project" value="InterPro"/>
</dbReference>
<name>A0A3L7JFB6_9HYPH</name>
<evidence type="ECO:0000256" key="1">
    <source>
        <dbReference type="SAM" id="MobiDB-lite"/>
    </source>
</evidence>
<keyword evidence="2" id="KW-0472">Membrane</keyword>
<feature type="region of interest" description="Disordered" evidence="1">
    <location>
        <begin position="128"/>
        <end position="161"/>
    </location>
</feature>
<dbReference type="AlphaFoldDB" id="A0A3L7JFB6"/>
<evidence type="ECO:0000256" key="2">
    <source>
        <dbReference type="SAM" id="Phobius"/>
    </source>
</evidence>
<dbReference type="EMBL" id="RCWN01000001">
    <property type="protein sequence ID" value="RLQ89154.1"/>
    <property type="molecule type" value="Genomic_DNA"/>
</dbReference>
<dbReference type="RefSeq" id="WP_121646121.1">
    <property type="nucleotide sequence ID" value="NZ_RCWN01000001.1"/>
</dbReference>
<evidence type="ECO:0000313" key="3">
    <source>
        <dbReference type="EMBL" id="RLQ89154.1"/>
    </source>
</evidence>
<dbReference type="Pfam" id="PF04186">
    <property type="entry name" value="FxsA"/>
    <property type="match status" value="1"/>
</dbReference>
<dbReference type="NCBIfam" id="NF008528">
    <property type="entry name" value="PRK11463.1-2"/>
    <property type="match status" value="1"/>
</dbReference>
<dbReference type="PANTHER" id="PTHR35335:SF1">
    <property type="entry name" value="UPF0716 PROTEIN FXSA"/>
    <property type="match status" value="1"/>
</dbReference>
<gene>
    <name evidence="3" type="primary">fxsA</name>
    <name evidence="3" type="ORF">D8780_13805</name>
</gene>
<dbReference type="InterPro" id="IPR007313">
    <property type="entry name" value="FxsA"/>
</dbReference>
<keyword evidence="4" id="KW-1185">Reference proteome</keyword>
<evidence type="ECO:0000313" key="4">
    <source>
        <dbReference type="Proteomes" id="UP000281094"/>
    </source>
</evidence>
<organism evidence="3 4">
    <name type="scientific">Notoacmeibacter ruber</name>
    <dbReference type="NCBI Taxonomy" id="2670375"/>
    <lineage>
        <taxon>Bacteria</taxon>
        <taxon>Pseudomonadati</taxon>
        <taxon>Pseudomonadota</taxon>
        <taxon>Alphaproteobacteria</taxon>
        <taxon>Hyphomicrobiales</taxon>
        <taxon>Notoacmeibacteraceae</taxon>
        <taxon>Notoacmeibacter</taxon>
    </lineage>
</organism>
<reference evidence="3 4" key="1">
    <citation type="submission" date="2018-10" db="EMBL/GenBank/DDBJ databases">
        <title>Notoacmeibacter sp. M2BS9Y-3-1, whole genome shotgun sequence.</title>
        <authorList>
            <person name="Tuo L."/>
        </authorList>
    </citation>
    <scope>NUCLEOTIDE SEQUENCE [LARGE SCALE GENOMIC DNA]</scope>
    <source>
        <strain evidence="3 4">M2BS9Y-3-1</strain>
    </source>
</reference>
<dbReference type="PANTHER" id="PTHR35335">
    <property type="entry name" value="UPF0716 PROTEIN FXSA"/>
    <property type="match status" value="1"/>
</dbReference>
<feature type="transmembrane region" description="Helical" evidence="2">
    <location>
        <begin position="28"/>
        <end position="48"/>
    </location>
</feature>
<keyword evidence="2" id="KW-1133">Transmembrane helix</keyword>
<feature type="transmembrane region" description="Helical" evidence="2">
    <location>
        <begin position="77"/>
        <end position="102"/>
    </location>
</feature>
<proteinExistence type="predicted"/>
<protein>
    <submittedName>
        <fullName evidence="3">Membrane protein FxsA</fullName>
    </submittedName>
</protein>
<dbReference type="Proteomes" id="UP000281094">
    <property type="component" value="Unassembled WGS sequence"/>
</dbReference>
<comment type="caution">
    <text evidence="3">The sequence shown here is derived from an EMBL/GenBank/DDBJ whole genome shotgun (WGS) entry which is preliminary data.</text>
</comment>